<accession>A0A1N7KTE3</accession>
<sequence>MIQDYPLMETAPFTELTSVIVTEAFNSLFDVEKITEENLSFYCQSLIHKVFQLKHSQISDFINHHCDITKTPILWLNSFEELILVNTNLFCKNKNESRFIKFQACIEVKRYELNTQESIISPTRPCKKDINAVSEERHFSFKEVKEILNDIKIFEEKLVYLTHQKYDYQQSVIDFINRNLPQFDEQCTKEIERLFEIKKLEEQLVKNTSIRFPNHTSGNKIKVNSNLNQFVDVFFQLNRELFIEGKPFLDGNTNDFVALICTNFVDKDGNEISSATVETILRPSKYDKRPKSNKRVDINKLI</sequence>
<organism evidence="2 3">
    <name type="scientific">Chryseobacterium piscicola</name>
    <dbReference type="NCBI Taxonomy" id="551459"/>
    <lineage>
        <taxon>Bacteria</taxon>
        <taxon>Pseudomonadati</taxon>
        <taxon>Bacteroidota</taxon>
        <taxon>Flavobacteriia</taxon>
        <taxon>Flavobacteriales</taxon>
        <taxon>Weeksellaceae</taxon>
        <taxon>Chryseobacterium group</taxon>
        <taxon>Chryseobacterium</taxon>
    </lineage>
</organism>
<dbReference type="AlphaFoldDB" id="A0A1N7KTE3"/>
<reference evidence="2" key="2">
    <citation type="submission" date="2017-01" db="EMBL/GenBank/DDBJ databases">
        <authorList>
            <person name="Mah S.A."/>
            <person name="Swanson W.J."/>
            <person name="Moy G.W."/>
            <person name="Vacquier V.D."/>
        </authorList>
    </citation>
    <scope>NUCLEOTIDE SEQUENCE [LARGE SCALE GENOMIC DNA]</scope>
    <source>
        <strain evidence="2">DSM 21068</strain>
    </source>
</reference>
<evidence type="ECO:0000313" key="4">
    <source>
        <dbReference type="Proteomes" id="UP000238314"/>
    </source>
</evidence>
<reference evidence="1 4" key="1">
    <citation type="submission" date="2016-11" db="EMBL/GenBank/DDBJ databases">
        <title>Whole genomes of Flavobacteriaceae.</title>
        <authorList>
            <person name="Stine C."/>
            <person name="Li C."/>
            <person name="Tadesse D."/>
        </authorList>
    </citation>
    <scope>NUCLEOTIDE SEQUENCE [LARGE SCALE GENOMIC DNA]</scope>
    <source>
        <strain evidence="1 4">DSM 21068</strain>
    </source>
</reference>
<dbReference type="Proteomes" id="UP000238314">
    <property type="component" value="Unassembled WGS sequence"/>
</dbReference>
<dbReference type="OrthoDB" id="653061at2"/>
<evidence type="ECO:0000313" key="2">
    <source>
        <dbReference type="EMBL" id="SIS64821.1"/>
    </source>
</evidence>
<dbReference type="Proteomes" id="UP000186246">
    <property type="component" value="Unassembled WGS sequence"/>
</dbReference>
<reference evidence="3" key="3">
    <citation type="submission" date="2017-01" db="EMBL/GenBank/DDBJ databases">
        <authorList>
            <person name="Varghese N."/>
            <person name="Submissions S."/>
        </authorList>
    </citation>
    <scope>NUCLEOTIDE SEQUENCE [LARGE SCALE GENOMIC DNA]</scope>
    <source>
        <strain evidence="3">DSM 21068</strain>
    </source>
</reference>
<dbReference type="RefSeq" id="WP_076449994.1">
    <property type="nucleotide sequence ID" value="NZ_FTOJ01000001.1"/>
</dbReference>
<dbReference type="STRING" id="551459.SAMN05421796_101808"/>
<proteinExistence type="predicted"/>
<name>A0A1N7KTE3_9FLAO</name>
<evidence type="ECO:0000313" key="1">
    <source>
        <dbReference type="EMBL" id="PQA95004.1"/>
    </source>
</evidence>
<evidence type="ECO:0000313" key="3">
    <source>
        <dbReference type="Proteomes" id="UP000186246"/>
    </source>
</evidence>
<dbReference type="EMBL" id="FTOJ01000001">
    <property type="protein sequence ID" value="SIS64821.1"/>
    <property type="molecule type" value="Genomic_DNA"/>
</dbReference>
<keyword evidence="4" id="KW-1185">Reference proteome</keyword>
<protein>
    <submittedName>
        <fullName evidence="2">Uncharacterized protein</fullName>
    </submittedName>
</protein>
<dbReference type="EMBL" id="MUGO01000008">
    <property type="protein sequence ID" value="PQA95004.1"/>
    <property type="molecule type" value="Genomic_DNA"/>
</dbReference>
<gene>
    <name evidence="1" type="ORF">B0A70_06700</name>
    <name evidence="2" type="ORF">SAMN05421796_101808</name>
</gene>